<proteinExistence type="predicted"/>
<reference evidence="1" key="1">
    <citation type="journal article" date="2020" name="Nature">
        <title>Giant virus diversity and host interactions through global metagenomics.</title>
        <authorList>
            <person name="Schulz F."/>
            <person name="Roux S."/>
            <person name="Paez-Espino D."/>
            <person name="Jungbluth S."/>
            <person name="Walsh D.A."/>
            <person name="Denef V.J."/>
            <person name="McMahon K.D."/>
            <person name="Konstantinidis K.T."/>
            <person name="Eloe-Fadrosh E.A."/>
            <person name="Kyrpides N.C."/>
            <person name="Woyke T."/>
        </authorList>
    </citation>
    <scope>NUCLEOTIDE SEQUENCE</scope>
    <source>
        <strain evidence="1">GVMAG-M-3300009182-46</strain>
    </source>
</reference>
<accession>A0A6C0F4J3</accession>
<name>A0A6C0F4J3_9ZZZZ</name>
<protein>
    <submittedName>
        <fullName evidence="1">Uncharacterized protein</fullName>
    </submittedName>
</protein>
<dbReference type="EMBL" id="MN739031">
    <property type="protein sequence ID" value="QHT36134.1"/>
    <property type="molecule type" value="Genomic_DNA"/>
</dbReference>
<sequence length="397" mass="43822">MSSAFYPQGMKSYNNHVNPGNYKTWKGRGIFSNPVGMASGNMRPLTNNDPANDAVYKFGSQRPIRHYRIGRSIRAPVLREDPNNPGTIIESYYYSDREVKSSTPGRLIGQLIDRPGEFIVKPNIPKNPQDYTDTEGLVADSLKIQDECSTCHGIAIVSNWMPINDLTEKPEPITQTPTFCCNAERKARRRVLPANTVLKKNYYTSNAQYLYNRCQTFEQRQFNFLTGSADPTLTPAQKLAASQAKPGSALSVFNLYVANCNPNIGLVPEDSRCSCGHGSTCSNGNCVNSSCNNSGCKRVYYKPNNPQFAKQGAVSSSTRTFKANVVTIEKNIANQRRAVNAATTNPASTAVFAPFVYKLKTPKCNPAYFTKDGNPKTCFKGANDRTLSYVDYANASI</sequence>
<organism evidence="1">
    <name type="scientific">viral metagenome</name>
    <dbReference type="NCBI Taxonomy" id="1070528"/>
    <lineage>
        <taxon>unclassified sequences</taxon>
        <taxon>metagenomes</taxon>
        <taxon>organismal metagenomes</taxon>
    </lineage>
</organism>
<dbReference type="AlphaFoldDB" id="A0A6C0F4J3"/>
<evidence type="ECO:0000313" key="1">
    <source>
        <dbReference type="EMBL" id="QHT36134.1"/>
    </source>
</evidence>